<dbReference type="GO" id="GO:0016887">
    <property type="term" value="F:ATP hydrolysis activity"/>
    <property type="evidence" value="ECO:0007669"/>
    <property type="project" value="TreeGrafter"/>
</dbReference>
<evidence type="ECO:0000313" key="3">
    <source>
        <dbReference type="EMBL" id="SDC84799.1"/>
    </source>
</evidence>
<keyword evidence="3" id="KW-0067">ATP-binding</keyword>
<dbReference type="PANTHER" id="PTHR43384:SF11">
    <property type="entry name" value="SEPTUM SITE DETERMINING PROTEIN"/>
    <property type="match status" value="1"/>
</dbReference>
<feature type="compositionally biased region" description="Basic and acidic residues" evidence="1">
    <location>
        <begin position="1"/>
        <end position="11"/>
    </location>
</feature>
<keyword evidence="3" id="KW-0347">Helicase</keyword>
<protein>
    <submittedName>
        <fullName evidence="3">Helicase/secretion neighborhood CpaE-like protein</fullName>
    </submittedName>
</protein>
<reference evidence="3 4" key="1">
    <citation type="submission" date="2016-10" db="EMBL/GenBank/DDBJ databases">
        <authorList>
            <person name="de Groot N.N."/>
        </authorList>
    </citation>
    <scope>NUCLEOTIDE SEQUENCE [LARGE SCALE GENOMIC DNA]</scope>
    <source>
        <strain evidence="3 4">CGMCC 4.5506</strain>
    </source>
</reference>
<accession>A0A1G6PXH0</accession>
<keyword evidence="3" id="KW-0547">Nucleotide-binding</keyword>
<dbReference type="Proteomes" id="UP000199494">
    <property type="component" value="Unassembled WGS sequence"/>
</dbReference>
<dbReference type="SUPFAM" id="SSF52540">
    <property type="entry name" value="P-loop containing nucleoside triphosphate hydrolases"/>
    <property type="match status" value="1"/>
</dbReference>
<dbReference type="EMBL" id="FMZE01000004">
    <property type="protein sequence ID" value="SDC84799.1"/>
    <property type="molecule type" value="Genomic_DNA"/>
</dbReference>
<keyword evidence="3" id="KW-0378">Hydrolase</keyword>
<dbReference type="Gene3D" id="3.40.50.300">
    <property type="entry name" value="P-loop containing nucleotide triphosphate hydrolases"/>
    <property type="match status" value="1"/>
</dbReference>
<proteinExistence type="predicted"/>
<sequence>MSVPTEHEPNARRHRNQPLSDEHRPLVVAADDAVLDEVLRLAAAVGCDIERAMDVGAAATRWNTAPLVVVDELAMAETEAVRLPRRHGVFLVCKGAPVADSWRRAFAAGAEGVVALPDDEETLVAALADVVEGPRGERGPVLAVVGGRGGAGASVLSAGVALASARSGAATLLVDCDPLGGGIDLLLGAELSEGLRWPDVRVQAGPVSMSALASALPGSRHGEGSMSVLSCDRSGEGPGDESVAAVVDAGRRGGRTVVCDVPRRPGRGAGDVFARADLVVIVVPAEVRACVAATTVLAGFADRLDKVRVLVKGPALDGLTEADVASAVGVRSLGWLHHDRTLRKELERGVFRPRSTSSLGKASLAVLAELRSSC</sequence>
<evidence type="ECO:0000256" key="1">
    <source>
        <dbReference type="SAM" id="MobiDB-lite"/>
    </source>
</evidence>
<evidence type="ECO:0000259" key="2">
    <source>
        <dbReference type="Pfam" id="PF26563"/>
    </source>
</evidence>
<dbReference type="GO" id="GO:0005829">
    <property type="term" value="C:cytosol"/>
    <property type="evidence" value="ECO:0007669"/>
    <property type="project" value="TreeGrafter"/>
</dbReference>
<dbReference type="NCBIfam" id="TIGR03815">
    <property type="entry name" value="CpaE_hom_Actino"/>
    <property type="match status" value="1"/>
</dbReference>
<dbReference type="InterPro" id="IPR059050">
    <property type="entry name" value="Rv3660c_N"/>
</dbReference>
<dbReference type="InterPro" id="IPR027417">
    <property type="entry name" value="P-loop_NTPase"/>
</dbReference>
<dbReference type="AlphaFoldDB" id="A0A1G6PXH0"/>
<dbReference type="GO" id="GO:0005524">
    <property type="term" value="F:ATP binding"/>
    <property type="evidence" value="ECO:0007669"/>
    <property type="project" value="TreeGrafter"/>
</dbReference>
<organism evidence="3 4">
    <name type="scientific">Prauserella marina</name>
    <dbReference type="NCBI Taxonomy" id="530584"/>
    <lineage>
        <taxon>Bacteria</taxon>
        <taxon>Bacillati</taxon>
        <taxon>Actinomycetota</taxon>
        <taxon>Actinomycetes</taxon>
        <taxon>Pseudonocardiales</taxon>
        <taxon>Pseudonocardiaceae</taxon>
        <taxon>Prauserella</taxon>
    </lineage>
</organism>
<dbReference type="RefSeq" id="WP_245865534.1">
    <property type="nucleotide sequence ID" value="NZ_CP016353.1"/>
</dbReference>
<gene>
    <name evidence="3" type="ORF">SAMN05421630_104116</name>
</gene>
<feature type="domain" description="Rv3660c-like CheY-like N-terminal" evidence="2">
    <location>
        <begin position="28"/>
        <end position="135"/>
    </location>
</feature>
<dbReference type="InterPro" id="IPR050625">
    <property type="entry name" value="ParA/MinD_ATPase"/>
</dbReference>
<dbReference type="GO" id="GO:0051782">
    <property type="term" value="P:negative regulation of cell division"/>
    <property type="evidence" value="ECO:0007669"/>
    <property type="project" value="TreeGrafter"/>
</dbReference>
<keyword evidence="4" id="KW-1185">Reference proteome</keyword>
<evidence type="ECO:0000313" key="4">
    <source>
        <dbReference type="Proteomes" id="UP000199494"/>
    </source>
</evidence>
<dbReference type="GO" id="GO:0004386">
    <property type="term" value="F:helicase activity"/>
    <property type="evidence" value="ECO:0007669"/>
    <property type="project" value="UniProtKB-KW"/>
</dbReference>
<dbReference type="PANTHER" id="PTHR43384">
    <property type="entry name" value="SEPTUM SITE-DETERMINING PROTEIN MIND HOMOLOG, CHLOROPLASTIC-RELATED"/>
    <property type="match status" value="1"/>
</dbReference>
<name>A0A1G6PXH0_9PSEU</name>
<feature type="region of interest" description="Disordered" evidence="1">
    <location>
        <begin position="1"/>
        <end position="23"/>
    </location>
</feature>
<dbReference type="Pfam" id="PF26563">
    <property type="entry name" value="Rv3660c_N"/>
    <property type="match status" value="1"/>
</dbReference>
<dbReference type="InterPro" id="IPR022521">
    <property type="entry name" value="Rv3660c"/>
</dbReference>
<dbReference type="STRING" id="530584.SAMN05421630_104116"/>
<dbReference type="GO" id="GO:0009898">
    <property type="term" value="C:cytoplasmic side of plasma membrane"/>
    <property type="evidence" value="ECO:0007669"/>
    <property type="project" value="TreeGrafter"/>
</dbReference>